<dbReference type="Proteomes" id="UP000078237">
    <property type="component" value="Unassembled WGS sequence"/>
</dbReference>
<dbReference type="OrthoDB" id="341259at2759"/>
<comment type="caution">
    <text evidence="5">The sequence shown here is derived from an EMBL/GenBank/DDBJ whole genome shotgun (WGS) entry which is preliminary data.</text>
</comment>
<dbReference type="Pfam" id="PF12937">
    <property type="entry name" value="F-box-like"/>
    <property type="match status" value="1"/>
</dbReference>
<reference evidence="5 6" key="1">
    <citation type="journal article" date="2016" name="Genome Announc.">
        <title>Genome Sequence of Madurella mycetomatis mm55, Isolated from a Human Mycetoma Case in Sudan.</title>
        <authorList>
            <person name="Smit S."/>
            <person name="Derks M.F."/>
            <person name="Bervoets S."/>
            <person name="Fahal A."/>
            <person name="van Leeuwen W."/>
            <person name="van Belkum A."/>
            <person name="van de Sande W.W."/>
        </authorList>
    </citation>
    <scope>NUCLEOTIDE SEQUENCE [LARGE SCALE GENOMIC DNA]</scope>
    <source>
        <strain evidence="6">mm55</strain>
    </source>
</reference>
<dbReference type="InterPro" id="IPR051165">
    <property type="entry name" value="Multifunctional_ANK_Repeat"/>
</dbReference>
<sequence>MFELPTGALTSLPNETLFQIFSYLDEPDLRALTQVNRRLSGPASLILWDSVYADPTRPKEVLLWAVETGHHEMLRTMLERGTTPNFYDLSPLLRSCLMDLFAAQGGRRGTAAPRDDRLRQTELLKEKYCRNGVTRRSVRHRHERDRGGIPLAQDFDWHVDHEYADHHGCPLERFGIVETLDDPETRKYWSWSPIHVAVLRGDNEAVRLLVHGASIDARCSGLCDCAAPDFEAEEELGDSIMPNKYRTIWTPLHVAICTGNEDTARLLIALGASTVVGGLLRQHVPVDYTDCRLRVTALHSAAWLGSIQMCTVLLEDIRFRITIDYRGRQGHTALHYAAAGGHIRTVGKLLLENGAWFQGYDDPAEMKYRHVINDPLRLLCMLHKYDDARWLVGFCRRLYAKESFTPVQLYTRALATLCSLRSPAAYSTLTLRQKQDRLFATTVSDIKWTVQRERSIQAAEASRIARLSFAILLLNLGANPNLPELVPKKITMQGLGVELGSAIHRTSLQIAAYSGFAEMVALLLRYGADCNLIGGPVNDFNELPVLLAAREPPHKAKWIGFGINRYLAWVNPTSDLRTIYTLLNCGASLRDVGGESVLKILLGTGELGRSFNFTQSDEDGWLRIAEVLLGHGAALKTSVRNWESIVVRACKPGHLQLCKMLWAPRPITPLYQNTLYRMVVHSVTPDPLNHIYRYREDPEMVRWVLQHCVGTDGRLLVPTSTLNSLMQDRVDGLLMRETNDVLEEFIRTMT</sequence>
<dbReference type="AlphaFoldDB" id="A0A175W0Z8"/>
<dbReference type="PROSITE" id="PS50088">
    <property type="entry name" value="ANK_REPEAT"/>
    <property type="match status" value="3"/>
</dbReference>
<evidence type="ECO:0000313" key="6">
    <source>
        <dbReference type="Proteomes" id="UP000078237"/>
    </source>
</evidence>
<proteinExistence type="predicted"/>
<evidence type="ECO:0000256" key="2">
    <source>
        <dbReference type="ARBA" id="ARBA00023043"/>
    </source>
</evidence>
<dbReference type="STRING" id="100816.A0A175W0Z8"/>
<feature type="repeat" description="ANK" evidence="3">
    <location>
        <begin position="250"/>
        <end position="273"/>
    </location>
</feature>
<evidence type="ECO:0000313" key="5">
    <source>
        <dbReference type="EMBL" id="KXX77109.1"/>
    </source>
</evidence>
<dbReference type="PRINTS" id="PR01415">
    <property type="entry name" value="ANKYRIN"/>
</dbReference>
<dbReference type="Pfam" id="PF00023">
    <property type="entry name" value="Ank"/>
    <property type="match status" value="1"/>
</dbReference>
<keyword evidence="1" id="KW-0677">Repeat</keyword>
<evidence type="ECO:0000259" key="4">
    <source>
        <dbReference type="PROSITE" id="PS50181"/>
    </source>
</evidence>
<dbReference type="Gene3D" id="1.20.1280.50">
    <property type="match status" value="1"/>
</dbReference>
<name>A0A175W0Z8_9PEZI</name>
<dbReference type="SUPFAM" id="SSF81383">
    <property type="entry name" value="F-box domain"/>
    <property type="match status" value="1"/>
</dbReference>
<dbReference type="PROSITE" id="PS50181">
    <property type="entry name" value="FBOX"/>
    <property type="match status" value="1"/>
</dbReference>
<keyword evidence="6" id="KW-1185">Reference proteome</keyword>
<dbReference type="PROSITE" id="PS50297">
    <property type="entry name" value="ANK_REP_REGION"/>
    <property type="match status" value="3"/>
</dbReference>
<dbReference type="InterPro" id="IPR036770">
    <property type="entry name" value="Ankyrin_rpt-contain_sf"/>
</dbReference>
<dbReference type="EMBL" id="LCTW02000177">
    <property type="protein sequence ID" value="KXX77109.1"/>
    <property type="molecule type" value="Genomic_DNA"/>
</dbReference>
<dbReference type="Gene3D" id="1.25.40.20">
    <property type="entry name" value="Ankyrin repeat-containing domain"/>
    <property type="match status" value="3"/>
</dbReference>
<dbReference type="VEuPathDB" id="FungiDB:MMYC01_205390"/>
<dbReference type="SUPFAM" id="SSF48403">
    <property type="entry name" value="Ankyrin repeat"/>
    <property type="match status" value="2"/>
</dbReference>
<keyword evidence="2 3" id="KW-0040">ANK repeat</keyword>
<accession>A0A175W0Z8</accession>
<dbReference type="PANTHER" id="PTHR24123:SF33">
    <property type="entry name" value="PROTEIN HOS4"/>
    <property type="match status" value="1"/>
</dbReference>
<evidence type="ECO:0000256" key="3">
    <source>
        <dbReference type="PROSITE-ProRule" id="PRU00023"/>
    </source>
</evidence>
<dbReference type="PANTHER" id="PTHR24123">
    <property type="entry name" value="ANKYRIN REPEAT-CONTAINING"/>
    <property type="match status" value="1"/>
</dbReference>
<dbReference type="Pfam" id="PF12796">
    <property type="entry name" value="Ank_2"/>
    <property type="match status" value="2"/>
</dbReference>
<gene>
    <name evidence="5" type="ORF">MMYC01_205390</name>
</gene>
<dbReference type="SMART" id="SM00248">
    <property type="entry name" value="ANK"/>
    <property type="match status" value="7"/>
</dbReference>
<protein>
    <submittedName>
        <fullName evidence="5">Ankyrin repeat domain-containing protein 17</fullName>
    </submittedName>
</protein>
<dbReference type="InterPro" id="IPR002110">
    <property type="entry name" value="Ankyrin_rpt"/>
</dbReference>
<feature type="repeat" description="ANK" evidence="3">
    <location>
        <begin position="503"/>
        <end position="535"/>
    </location>
</feature>
<feature type="repeat" description="ANK" evidence="3">
    <location>
        <begin position="329"/>
        <end position="362"/>
    </location>
</feature>
<feature type="domain" description="F-box" evidence="4">
    <location>
        <begin position="6"/>
        <end position="55"/>
    </location>
</feature>
<organism evidence="5 6">
    <name type="scientific">Madurella mycetomatis</name>
    <dbReference type="NCBI Taxonomy" id="100816"/>
    <lineage>
        <taxon>Eukaryota</taxon>
        <taxon>Fungi</taxon>
        <taxon>Dikarya</taxon>
        <taxon>Ascomycota</taxon>
        <taxon>Pezizomycotina</taxon>
        <taxon>Sordariomycetes</taxon>
        <taxon>Sordariomycetidae</taxon>
        <taxon>Sordariales</taxon>
        <taxon>Sordariales incertae sedis</taxon>
        <taxon>Madurella</taxon>
    </lineage>
</organism>
<evidence type="ECO:0000256" key="1">
    <source>
        <dbReference type="ARBA" id="ARBA00022737"/>
    </source>
</evidence>
<dbReference type="InterPro" id="IPR036047">
    <property type="entry name" value="F-box-like_dom_sf"/>
</dbReference>
<dbReference type="InterPro" id="IPR001810">
    <property type="entry name" value="F-box_dom"/>
</dbReference>